<dbReference type="Pfam" id="PF00005">
    <property type="entry name" value="ABC_tran"/>
    <property type="match status" value="1"/>
</dbReference>
<dbReference type="SUPFAM" id="SSF52540">
    <property type="entry name" value="P-loop containing nucleoside triphosphate hydrolases"/>
    <property type="match status" value="1"/>
</dbReference>
<dbReference type="KEGG" id="manr:MPAN_011260"/>
<organism evidence="4 5">
    <name type="scientific">Mariniplasma anaerobium</name>
    <dbReference type="NCBI Taxonomy" id="2735436"/>
    <lineage>
        <taxon>Bacteria</taxon>
        <taxon>Bacillati</taxon>
        <taxon>Mycoplasmatota</taxon>
        <taxon>Mollicutes</taxon>
        <taxon>Acholeplasmatales</taxon>
        <taxon>Acholeplasmataceae</taxon>
        <taxon>Mariniplasma</taxon>
    </lineage>
</organism>
<accession>A0A7U9THD8</accession>
<dbReference type="AlphaFoldDB" id="A0A7U9THD8"/>
<evidence type="ECO:0000256" key="3">
    <source>
        <dbReference type="ARBA" id="ARBA00022840"/>
    </source>
</evidence>
<dbReference type="EMBL" id="AP024412">
    <property type="protein sequence ID" value="BCR36233.1"/>
    <property type="molecule type" value="Genomic_DNA"/>
</dbReference>
<dbReference type="GO" id="GO:0005524">
    <property type="term" value="F:ATP binding"/>
    <property type="evidence" value="ECO:0007669"/>
    <property type="project" value="UniProtKB-KW"/>
</dbReference>
<evidence type="ECO:0000313" key="5">
    <source>
        <dbReference type="Proteomes" id="UP000620133"/>
    </source>
</evidence>
<dbReference type="RefSeq" id="WP_176238944.1">
    <property type="nucleotide sequence ID" value="NZ_AP024412.1"/>
</dbReference>
<sequence>MFKVEDLHYSYPKNKEETIKGISFEIKKGEIFGFLGPSGAGKSTTQKILIKLLDKYQGMITYNNKNILELGGEFYENIGVSFEMPIHFSKMTAMENIDFFLQLYKKNNDVQSLMKKVGLWEDRDKMVSEYSKGMKIRLNIVRALLNSPEMLFLDEPTNGLDPTNAMILKDMIKVFRSEGGTVFITSHIMNDIDQLCDRVAFIVEGEIKEIDTPRNLKLKYGKRVMTLEYKENKKTIHKEFPMDGIGKNEEFLELLKNKEIETLHSGETTLEEIFIMVTGVGLNHES</sequence>
<dbReference type="Proteomes" id="UP000620133">
    <property type="component" value="Chromosome"/>
</dbReference>
<dbReference type="InterPro" id="IPR003593">
    <property type="entry name" value="AAA+_ATPase"/>
</dbReference>
<keyword evidence="3 4" id="KW-0067">ATP-binding</keyword>
<dbReference type="PANTHER" id="PTHR42711:SF18">
    <property type="entry name" value="ABC TRANSPORTER, ATP-BINDING PROTEIN"/>
    <property type="match status" value="1"/>
</dbReference>
<dbReference type="InterPro" id="IPR027417">
    <property type="entry name" value="P-loop_NTPase"/>
</dbReference>
<dbReference type="InterPro" id="IPR050763">
    <property type="entry name" value="ABC_transporter_ATP-binding"/>
</dbReference>
<dbReference type="InterPro" id="IPR003439">
    <property type="entry name" value="ABC_transporter-like_ATP-bd"/>
</dbReference>
<dbReference type="GO" id="GO:0016887">
    <property type="term" value="F:ATP hydrolysis activity"/>
    <property type="evidence" value="ECO:0007669"/>
    <property type="project" value="InterPro"/>
</dbReference>
<dbReference type="PROSITE" id="PS50893">
    <property type="entry name" value="ABC_TRANSPORTER_2"/>
    <property type="match status" value="1"/>
</dbReference>
<evidence type="ECO:0000256" key="1">
    <source>
        <dbReference type="ARBA" id="ARBA00022448"/>
    </source>
</evidence>
<evidence type="ECO:0000313" key="4">
    <source>
        <dbReference type="EMBL" id="BCR36233.1"/>
    </source>
</evidence>
<keyword evidence="1" id="KW-0813">Transport</keyword>
<evidence type="ECO:0000256" key="2">
    <source>
        <dbReference type="ARBA" id="ARBA00022741"/>
    </source>
</evidence>
<reference evidence="4" key="1">
    <citation type="submission" date="2021-01" db="EMBL/GenBank/DDBJ databases">
        <title>Draft genome sequence of Acholeplasmataceae bacterium strain Mahy22.</title>
        <authorList>
            <person name="Watanabe M."/>
            <person name="Kojima H."/>
            <person name="Fukui M."/>
        </authorList>
    </citation>
    <scope>NUCLEOTIDE SEQUENCE</scope>
    <source>
        <strain evidence="4">Mahy22</strain>
    </source>
</reference>
<name>A0A7U9THD8_9MOLU</name>
<keyword evidence="2" id="KW-0547">Nucleotide-binding</keyword>
<dbReference type="PANTHER" id="PTHR42711">
    <property type="entry name" value="ABC TRANSPORTER ATP-BINDING PROTEIN"/>
    <property type="match status" value="1"/>
</dbReference>
<gene>
    <name evidence="4" type="ORF">MPAN_011260</name>
</gene>
<proteinExistence type="predicted"/>
<protein>
    <submittedName>
        <fullName evidence="4">ATP-binding protein</fullName>
    </submittedName>
</protein>
<dbReference type="SMART" id="SM00382">
    <property type="entry name" value="AAA"/>
    <property type="match status" value="1"/>
</dbReference>
<keyword evidence="5" id="KW-1185">Reference proteome</keyword>
<dbReference type="Gene3D" id="3.40.50.300">
    <property type="entry name" value="P-loop containing nucleotide triphosphate hydrolases"/>
    <property type="match status" value="1"/>
</dbReference>